<organism evidence="3 4">
    <name type="scientific">Candidatus Nealsonbacteria bacterium RIFCSPHIGHO2_01_FULL_38_55</name>
    <dbReference type="NCBI Taxonomy" id="1801664"/>
    <lineage>
        <taxon>Bacteria</taxon>
        <taxon>Candidatus Nealsoniibacteriota</taxon>
    </lineage>
</organism>
<dbReference type="EMBL" id="MHLZ01000013">
    <property type="protein sequence ID" value="OGZ20084.1"/>
    <property type="molecule type" value="Genomic_DNA"/>
</dbReference>
<gene>
    <name evidence="3" type="ORF">A2626_00265</name>
</gene>
<feature type="transmembrane region" description="Helical" evidence="2">
    <location>
        <begin position="60"/>
        <end position="81"/>
    </location>
</feature>
<keyword evidence="2" id="KW-0812">Transmembrane</keyword>
<accession>A0A1G2E2L8</accession>
<feature type="coiled-coil region" evidence="1">
    <location>
        <begin position="495"/>
        <end position="529"/>
    </location>
</feature>
<keyword evidence="2" id="KW-1133">Transmembrane helix</keyword>
<sequence length="620" mass="70868">MRRNNFYIFLREYCERRIAYERKPVVQSKARDGWKYINPKILRGFCEAKIYNLVKFCKDFYFIFISVISISLAVLPAAVFANDLKFNVDPDYDLSGRTDVMATLVKTSPGIYFYIEKSWWDSRGYPKQGEILQNLDNLSLEFDVKIYPELTSVFGDEWRPGIDGDERISILFHQMKDGAGGYFRTADEYLRIQIPESNEKEMVYLTIDQVDKPILKELLGHEFVHLITFNQKDRARNVSEETWLNEARAEYAATILGYDDIYQGSNLERRVKAFLEKPNDSLTEWLGRKYDYGVVDIFTQYLAGNYGINTLSDSLKTDMVGISSINWALEKNGFKEDFQQIFTNWTVALFLNNCSFGKEFCYLNNNLRNFRLSPDINFLPLSASSSLSVTDVAKNWAGSWQKFIGGNGILKLRFESLAGLNFKIPYLTQDDKGFFSLRYLLLDQDQKGEFYISDFGSKNISLIIIPSLQTKISGFDGPDSTYPFTYTVSIKESSSDQEDAIIKELLARIEFLKNEIAKIQIQIDVALGKKNFSCAKILNNLSFGARGIEVSCLQEVLKSQKAEIYPEGLITGYFGRLTQAAVARFQEKYISEILTPLGLSKGTGFVGPATKNKINFLLAK</sequence>
<reference evidence="3 4" key="1">
    <citation type="journal article" date="2016" name="Nat. Commun.">
        <title>Thousands of microbial genomes shed light on interconnected biogeochemical processes in an aquifer system.</title>
        <authorList>
            <person name="Anantharaman K."/>
            <person name="Brown C.T."/>
            <person name="Hug L.A."/>
            <person name="Sharon I."/>
            <person name="Castelle C.J."/>
            <person name="Probst A.J."/>
            <person name="Thomas B.C."/>
            <person name="Singh A."/>
            <person name="Wilkins M.J."/>
            <person name="Karaoz U."/>
            <person name="Brodie E.L."/>
            <person name="Williams K.H."/>
            <person name="Hubbard S.S."/>
            <person name="Banfield J.F."/>
        </authorList>
    </citation>
    <scope>NUCLEOTIDE SEQUENCE [LARGE SCALE GENOMIC DNA]</scope>
</reference>
<name>A0A1G2E2L8_9BACT</name>
<evidence type="ECO:0008006" key="5">
    <source>
        <dbReference type="Google" id="ProtNLM"/>
    </source>
</evidence>
<dbReference type="InterPro" id="IPR036366">
    <property type="entry name" value="PGBDSf"/>
</dbReference>
<dbReference type="AlphaFoldDB" id="A0A1G2E2L8"/>
<dbReference type="Gene3D" id="1.10.101.10">
    <property type="entry name" value="PGBD-like superfamily/PGBD"/>
    <property type="match status" value="1"/>
</dbReference>
<evidence type="ECO:0000313" key="3">
    <source>
        <dbReference type="EMBL" id="OGZ20084.1"/>
    </source>
</evidence>
<dbReference type="Proteomes" id="UP000177360">
    <property type="component" value="Unassembled WGS sequence"/>
</dbReference>
<evidence type="ECO:0000313" key="4">
    <source>
        <dbReference type="Proteomes" id="UP000177360"/>
    </source>
</evidence>
<comment type="caution">
    <text evidence="3">The sequence shown here is derived from an EMBL/GenBank/DDBJ whole genome shotgun (WGS) entry which is preliminary data.</text>
</comment>
<keyword evidence="2" id="KW-0472">Membrane</keyword>
<dbReference type="SUPFAM" id="SSF47090">
    <property type="entry name" value="PGBD-like"/>
    <property type="match status" value="1"/>
</dbReference>
<evidence type="ECO:0000256" key="1">
    <source>
        <dbReference type="SAM" id="Coils"/>
    </source>
</evidence>
<evidence type="ECO:0000256" key="2">
    <source>
        <dbReference type="SAM" id="Phobius"/>
    </source>
</evidence>
<proteinExistence type="predicted"/>
<dbReference type="InterPro" id="IPR036365">
    <property type="entry name" value="PGBD-like_sf"/>
</dbReference>
<protein>
    <recommendedName>
        <fullName evidence="5">Peptidoglycan binding-like domain-containing protein</fullName>
    </recommendedName>
</protein>
<keyword evidence="1" id="KW-0175">Coiled coil</keyword>